<keyword evidence="1" id="KW-0472">Membrane</keyword>
<accession>A0AAU9K553</accession>
<comment type="caution">
    <text evidence="3">The sequence shown here is derived from an EMBL/GenBank/DDBJ whole genome shotgun (WGS) entry which is preliminary data.</text>
</comment>
<sequence>MNTYYNLQVKSPVSARAEIILQVPPTWNVSRVKELILQYHPESPSIRCQQLIHKGNILHNNTPLSSIFGQDRDQIIYLDIQLLPNPPDPEKTGFNSTAFKEREIEYLHKYDIVKQILIDTKHAEQSSQLIPEHSILNTLPLCHPDIGKRIKHMMDNEQPRRIRLQGVPLSVYFDIQMLMRWILFLFITQLYLGSSTNLDYYLFIFVLYLVNVRLKIEKHREKQLQRLPREYLAFIMPEKFGTVPRDMDKAKKIYVKCWETLRSFGMSFLPWFDPNDYAQMRARALNG</sequence>
<dbReference type="InterPro" id="IPR029071">
    <property type="entry name" value="Ubiquitin-like_domsf"/>
</dbReference>
<evidence type="ECO:0000313" key="3">
    <source>
        <dbReference type="EMBL" id="CAG9330763.1"/>
    </source>
</evidence>
<reference evidence="3" key="1">
    <citation type="submission" date="2021-09" db="EMBL/GenBank/DDBJ databases">
        <authorList>
            <consortium name="AG Swart"/>
            <person name="Singh M."/>
            <person name="Singh A."/>
            <person name="Seah K."/>
            <person name="Emmerich C."/>
        </authorList>
    </citation>
    <scope>NUCLEOTIDE SEQUENCE</scope>
    <source>
        <strain evidence="3">ATCC30299</strain>
    </source>
</reference>
<dbReference type="AlphaFoldDB" id="A0AAU9K553"/>
<gene>
    <name evidence="3" type="ORF">BSTOLATCC_MIC52177</name>
</gene>
<dbReference type="InterPro" id="IPR000626">
    <property type="entry name" value="Ubiquitin-like_dom"/>
</dbReference>
<dbReference type="Gene3D" id="3.10.20.90">
    <property type="entry name" value="Phosphatidylinositol 3-kinase Catalytic Subunit, Chain A, domain 1"/>
    <property type="match status" value="1"/>
</dbReference>
<dbReference type="EMBL" id="CAJZBQ010000052">
    <property type="protein sequence ID" value="CAG9330763.1"/>
    <property type="molecule type" value="Genomic_DNA"/>
</dbReference>
<dbReference type="SUPFAM" id="SSF54236">
    <property type="entry name" value="Ubiquitin-like"/>
    <property type="match status" value="1"/>
</dbReference>
<feature type="domain" description="Ubiquitin-like" evidence="2">
    <location>
        <begin position="5"/>
        <end position="75"/>
    </location>
</feature>
<dbReference type="PROSITE" id="PS50053">
    <property type="entry name" value="UBIQUITIN_2"/>
    <property type="match status" value="1"/>
</dbReference>
<evidence type="ECO:0000313" key="4">
    <source>
        <dbReference type="Proteomes" id="UP001162131"/>
    </source>
</evidence>
<name>A0AAU9K553_9CILI</name>
<dbReference type="Proteomes" id="UP001162131">
    <property type="component" value="Unassembled WGS sequence"/>
</dbReference>
<keyword evidence="4" id="KW-1185">Reference proteome</keyword>
<keyword evidence="1" id="KW-1133">Transmembrane helix</keyword>
<feature type="transmembrane region" description="Helical" evidence="1">
    <location>
        <begin position="198"/>
        <end position="216"/>
    </location>
</feature>
<keyword evidence="1" id="KW-0812">Transmembrane</keyword>
<protein>
    <recommendedName>
        <fullName evidence="2">Ubiquitin-like domain-containing protein</fullName>
    </recommendedName>
</protein>
<evidence type="ECO:0000259" key="2">
    <source>
        <dbReference type="PROSITE" id="PS50053"/>
    </source>
</evidence>
<evidence type="ECO:0000256" key="1">
    <source>
        <dbReference type="SAM" id="Phobius"/>
    </source>
</evidence>
<proteinExistence type="predicted"/>
<organism evidence="3 4">
    <name type="scientific">Blepharisma stoltei</name>
    <dbReference type="NCBI Taxonomy" id="1481888"/>
    <lineage>
        <taxon>Eukaryota</taxon>
        <taxon>Sar</taxon>
        <taxon>Alveolata</taxon>
        <taxon>Ciliophora</taxon>
        <taxon>Postciliodesmatophora</taxon>
        <taxon>Heterotrichea</taxon>
        <taxon>Heterotrichida</taxon>
        <taxon>Blepharismidae</taxon>
        <taxon>Blepharisma</taxon>
    </lineage>
</organism>